<dbReference type="Proteomes" id="UP000591131">
    <property type="component" value="Unassembled WGS sequence"/>
</dbReference>
<keyword evidence="3" id="KW-1185">Reference proteome</keyword>
<dbReference type="OrthoDB" id="438031at2759"/>
<dbReference type="PANTHER" id="PTHR24305:SF166">
    <property type="entry name" value="CYTOCHROME P450 12A4, MITOCHONDRIAL-RELATED"/>
    <property type="match status" value="1"/>
</dbReference>
<comment type="similarity">
    <text evidence="1">Belongs to the cytochrome P450 family.</text>
</comment>
<dbReference type="AlphaFoldDB" id="A0A7J6KLY5"/>
<name>A0A7J6KLY5_PERCH</name>
<dbReference type="InterPro" id="IPR050121">
    <property type="entry name" value="Cytochrome_P450_monoxygenase"/>
</dbReference>
<dbReference type="CDD" id="cd00302">
    <property type="entry name" value="cytochrome_P450"/>
    <property type="match status" value="1"/>
</dbReference>
<evidence type="ECO:0000313" key="2">
    <source>
        <dbReference type="EMBL" id="KAF4647526.1"/>
    </source>
</evidence>
<comment type="caution">
    <text evidence="2">The sequence shown here is derived from an EMBL/GenBank/DDBJ whole genome shotgun (WGS) entry which is preliminary data.</text>
</comment>
<dbReference type="SUPFAM" id="SSF48264">
    <property type="entry name" value="Cytochrome P450"/>
    <property type="match status" value="1"/>
</dbReference>
<dbReference type="PANTHER" id="PTHR24305">
    <property type="entry name" value="CYTOCHROME P450"/>
    <property type="match status" value="1"/>
</dbReference>
<gene>
    <name evidence="2" type="ORF">FOL47_004487</name>
</gene>
<dbReference type="InterPro" id="IPR001128">
    <property type="entry name" value="Cyt_P450"/>
</dbReference>
<proteinExistence type="inferred from homology"/>
<dbReference type="GO" id="GO:0020037">
    <property type="term" value="F:heme binding"/>
    <property type="evidence" value="ECO:0007669"/>
    <property type="project" value="InterPro"/>
</dbReference>
<dbReference type="InterPro" id="IPR036396">
    <property type="entry name" value="Cyt_P450_sf"/>
</dbReference>
<dbReference type="Gene3D" id="1.10.630.10">
    <property type="entry name" value="Cytochrome P450"/>
    <property type="match status" value="1"/>
</dbReference>
<feature type="non-terminal residue" evidence="2">
    <location>
        <position position="179"/>
    </location>
</feature>
<sequence length="179" mass="20388">MDDTLQRRLKYLENNPTAATGVLGTAQHLTKDELIAAMHQYLAAGGDTISLTATKTFENICIHPQVEERVREEVTELGKEPKDYEDILRLPYIEACMVESLRLRPPGPVMPVRTLRDCELCGEHIKAGTRIIGCLQKILIEDYENGEIFKPERWLTEDGKCIDRKKVREFVGFGYGPRQ</sequence>
<evidence type="ECO:0000256" key="1">
    <source>
        <dbReference type="ARBA" id="ARBA00010617"/>
    </source>
</evidence>
<protein>
    <submittedName>
        <fullName evidence="2">Uncharacterized protein</fullName>
    </submittedName>
</protein>
<reference evidence="2 3" key="1">
    <citation type="submission" date="2020-04" db="EMBL/GenBank/DDBJ databases">
        <title>Perkinsus chesapeaki whole genome sequence.</title>
        <authorList>
            <person name="Bogema D.R."/>
        </authorList>
    </citation>
    <scope>NUCLEOTIDE SEQUENCE [LARGE SCALE GENOMIC DNA]</scope>
    <source>
        <strain evidence="2">ATCC PRA-425</strain>
    </source>
</reference>
<evidence type="ECO:0000313" key="3">
    <source>
        <dbReference type="Proteomes" id="UP000591131"/>
    </source>
</evidence>
<dbReference type="GO" id="GO:0005506">
    <property type="term" value="F:iron ion binding"/>
    <property type="evidence" value="ECO:0007669"/>
    <property type="project" value="InterPro"/>
</dbReference>
<dbReference type="Pfam" id="PF00067">
    <property type="entry name" value="p450"/>
    <property type="match status" value="1"/>
</dbReference>
<organism evidence="2 3">
    <name type="scientific">Perkinsus chesapeaki</name>
    <name type="common">Clam parasite</name>
    <name type="synonym">Perkinsus andrewsi</name>
    <dbReference type="NCBI Taxonomy" id="330153"/>
    <lineage>
        <taxon>Eukaryota</taxon>
        <taxon>Sar</taxon>
        <taxon>Alveolata</taxon>
        <taxon>Perkinsozoa</taxon>
        <taxon>Perkinsea</taxon>
        <taxon>Perkinsida</taxon>
        <taxon>Perkinsidae</taxon>
        <taxon>Perkinsus</taxon>
    </lineage>
</organism>
<dbReference type="GO" id="GO:0004497">
    <property type="term" value="F:monooxygenase activity"/>
    <property type="evidence" value="ECO:0007669"/>
    <property type="project" value="InterPro"/>
</dbReference>
<dbReference type="GO" id="GO:0016705">
    <property type="term" value="F:oxidoreductase activity, acting on paired donors, with incorporation or reduction of molecular oxygen"/>
    <property type="evidence" value="ECO:0007669"/>
    <property type="project" value="InterPro"/>
</dbReference>
<accession>A0A7J6KLY5</accession>
<dbReference type="EMBL" id="JAAPAO010002549">
    <property type="protein sequence ID" value="KAF4647526.1"/>
    <property type="molecule type" value="Genomic_DNA"/>
</dbReference>